<feature type="transmembrane region" description="Helical" evidence="1">
    <location>
        <begin position="41"/>
        <end position="59"/>
    </location>
</feature>
<dbReference type="PANTHER" id="PTHR34703">
    <property type="entry name" value="ANTIPORTER SUBUNIT MNHG2-RELATED"/>
    <property type="match status" value="1"/>
</dbReference>
<evidence type="ECO:0000313" key="3">
    <source>
        <dbReference type="Proteomes" id="UP000278398"/>
    </source>
</evidence>
<feature type="transmembrane region" description="Helical" evidence="1">
    <location>
        <begin position="65"/>
        <end position="88"/>
    </location>
</feature>
<comment type="caution">
    <text evidence="2">The sequence shown here is derived from an EMBL/GenBank/DDBJ whole genome shotgun (WGS) entry which is preliminary data.</text>
</comment>
<dbReference type="RefSeq" id="WP_126702079.1">
    <property type="nucleotide sequence ID" value="NZ_RWKW01000100.1"/>
</dbReference>
<keyword evidence="3" id="KW-1185">Reference proteome</keyword>
<reference evidence="2 3" key="1">
    <citation type="submission" date="2018-12" db="EMBL/GenBank/DDBJ databases">
        <title>Mesorhizobium carbonis sp. nov., isolated from coal mine water.</title>
        <authorList>
            <person name="Xin W."/>
            <person name="Xu Z."/>
            <person name="Xiang F."/>
            <person name="Zhang J."/>
            <person name="Xi L."/>
            <person name="Liu J."/>
        </authorList>
    </citation>
    <scope>NUCLEOTIDE SEQUENCE [LARGE SCALE GENOMIC DNA]</scope>
    <source>
        <strain evidence="2 3">B2.3</strain>
    </source>
</reference>
<keyword evidence="1" id="KW-0812">Transmembrane</keyword>
<dbReference type="OrthoDB" id="4427992at2"/>
<evidence type="ECO:0000313" key="2">
    <source>
        <dbReference type="EMBL" id="RST83846.1"/>
    </source>
</evidence>
<dbReference type="EMBL" id="RWKW01000100">
    <property type="protein sequence ID" value="RST83846.1"/>
    <property type="molecule type" value="Genomic_DNA"/>
</dbReference>
<accession>A0A3R9ZNE0</accession>
<dbReference type="Pfam" id="PF03334">
    <property type="entry name" value="PhaG_MnhG_YufB"/>
    <property type="match status" value="1"/>
</dbReference>
<dbReference type="NCBIfam" id="NF009314">
    <property type="entry name" value="PRK12674.1-2"/>
    <property type="match status" value="1"/>
</dbReference>
<keyword evidence="1" id="KW-1133">Transmembrane helix</keyword>
<dbReference type="NCBIfam" id="TIGR01300">
    <property type="entry name" value="CPA3_mnhG_phaG"/>
    <property type="match status" value="1"/>
</dbReference>
<dbReference type="AlphaFoldDB" id="A0A3R9ZNE0"/>
<feature type="transmembrane region" description="Helical" evidence="1">
    <location>
        <begin position="6"/>
        <end position="29"/>
    </location>
</feature>
<name>A0A3R9ZNE0_9HYPH</name>
<proteinExistence type="predicted"/>
<dbReference type="GO" id="GO:0015385">
    <property type="term" value="F:sodium:proton antiporter activity"/>
    <property type="evidence" value="ECO:0007669"/>
    <property type="project" value="TreeGrafter"/>
</dbReference>
<organism evidence="2 3">
    <name type="scientific">Aquibium carbonis</name>
    <dbReference type="NCBI Taxonomy" id="2495581"/>
    <lineage>
        <taxon>Bacteria</taxon>
        <taxon>Pseudomonadati</taxon>
        <taxon>Pseudomonadota</taxon>
        <taxon>Alphaproteobacteria</taxon>
        <taxon>Hyphomicrobiales</taxon>
        <taxon>Phyllobacteriaceae</taxon>
        <taxon>Aquibium</taxon>
    </lineage>
</organism>
<keyword evidence="1" id="KW-0472">Membrane</keyword>
<evidence type="ECO:0000256" key="1">
    <source>
        <dbReference type="SAM" id="Phobius"/>
    </source>
</evidence>
<protein>
    <submittedName>
        <fullName evidence="2">Monovalent cation/H(+) antiporter subunit G</fullName>
    </submittedName>
</protein>
<dbReference type="Proteomes" id="UP000278398">
    <property type="component" value="Unassembled WGS sequence"/>
</dbReference>
<dbReference type="PANTHER" id="PTHR34703:SF1">
    <property type="entry name" value="ANTIPORTER SUBUNIT MNHG2-RELATED"/>
    <property type="match status" value="1"/>
</dbReference>
<sequence>MTDIITNYLTGILLVIGAAFALVASVGLLRLPEFYTRMHAASKAGTLGACVMLIAVAVYTDDTAVASRALAGVVFFLMTAPISAHLLAKAAYAAGYPLWEGSVHDEMPPRGSHQKE</sequence>
<dbReference type="InterPro" id="IPR005133">
    <property type="entry name" value="PhaG_MnhG_YufB"/>
</dbReference>
<gene>
    <name evidence="2" type="ORF">EJC49_21995</name>
</gene>